<protein>
    <submittedName>
        <fullName evidence="1">Uncharacterized protein</fullName>
    </submittedName>
</protein>
<evidence type="ECO:0000313" key="1">
    <source>
        <dbReference type="EMBL" id="JAI04424.1"/>
    </source>
</evidence>
<reference evidence="1" key="2">
    <citation type="journal article" date="2015" name="Fish Shellfish Immunol.">
        <title>Early steps in the European eel (Anguilla anguilla)-Vibrio vulnificus interaction in the gills: Role of the RtxA13 toxin.</title>
        <authorList>
            <person name="Callol A."/>
            <person name="Pajuelo D."/>
            <person name="Ebbesson L."/>
            <person name="Teles M."/>
            <person name="MacKenzie S."/>
            <person name="Amaro C."/>
        </authorList>
    </citation>
    <scope>NUCLEOTIDE SEQUENCE</scope>
</reference>
<reference evidence="1" key="1">
    <citation type="submission" date="2014-11" db="EMBL/GenBank/DDBJ databases">
        <authorList>
            <person name="Amaro Gonzalez C."/>
        </authorList>
    </citation>
    <scope>NUCLEOTIDE SEQUENCE</scope>
</reference>
<proteinExistence type="predicted"/>
<organism evidence="1">
    <name type="scientific">Anguilla anguilla</name>
    <name type="common">European freshwater eel</name>
    <name type="synonym">Muraena anguilla</name>
    <dbReference type="NCBI Taxonomy" id="7936"/>
    <lineage>
        <taxon>Eukaryota</taxon>
        <taxon>Metazoa</taxon>
        <taxon>Chordata</taxon>
        <taxon>Craniata</taxon>
        <taxon>Vertebrata</taxon>
        <taxon>Euteleostomi</taxon>
        <taxon>Actinopterygii</taxon>
        <taxon>Neopterygii</taxon>
        <taxon>Teleostei</taxon>
        <taxon>Anguilliformes</taxon>
        <taxon>Anguillidae</taxon>
        <taxon>Anguilla</taxon>
    </lineage>
</organism>
<sequence length="66" mass="7364">MRRGFRGVILLPPSPFNLPSVPKNVGLTGTGHAYIHYVTKSIWTPLGLWGFFFFTVWARPLSSSEG</sequence>
<accession>A0A0E9XRW7</accession>
<dbReference type="EMBL" id="GBXM01004154">
    <property type="protein sequence ID" value="JAI04424.1"/>
    <property type="molecule type" value="Transcribed_RNA"/>
</dbReference>
<dbReference type="AlphaFoldDB" id="A0A0E9XRW7"/>
<name>A0A0E9XRW7_ANGAN</name>